<dbReference type="EMBL" id="NOWT01000015">
    <property type="protein sequence ID" value="OYD83244.1"/>
    <property type="molecule type" value="Genomic_DNA"/>
</dbReference>
<evidence type="ECO:0000313" key="2">
    <source>
        <dbReference type="Proteomes" id="UP000215367"/>
    </source>
</evidence>
<dbReference type="RefSeq" id="WP_094304512.1">
    <property type="nucleotide sequence ID" value="NZ_NOWT01000015.1"/>
</dbReference>
<dbReference type="AlphaFoldDB" id="A0A235HCQ6"/>
<gene>
    <name evidence="1" type="ORF">CHT98_16460</name>
</gene>
<evidence type="ECO:0000313" key="1">
    <source>
        <dbReference type="EMBL" id="OYD83244.1"/>
    </source>
</evidence>
<dbReference type="Proteomes" id="UP000215367">
    <property type="component" value="Unassembled WGS sequence"/>
</dbReference>
<comment type="caution">
    <text evidence="1">The sequence shown here is derived from an EMBL/GenBank/DDBJ whole genome shotgun (WGS) entry which is preliminary data.</text>
</comment>
<organism evidence="1 2">
    <name type="scientific">Azospirillum brasilense</name>
    <dbReference type="NCBI Taxonomy" id="192"/>
    <lineage>
        <taxon>Bacteria</taxon>
        <taxon>Pseudomonadati</taxon>
        <taxon>Pseudomonadota</taxon>
        <taxon>Alphaproteobacteria</taxon>
        <taxon>Rhodospirillales</taxon>
        <taxon>Azospirillaceae</taxon>
        <taxon>Azospirillum</taxon>
    </lineage>
</organism>
<keyword evidence="1" id="KW-0614">Plasmid</keyword>
<reference evidence="1 2" key="1">
    <citation type="submission" date="2017-07" db="EMBL/GenBank/DDBJ databases">
        <title>Whole genome sequence of Azospirillum brasilense 2A1, a potential biofertilizer strain.</title>
        <authorList>
            <person name="Fontana C.A."/>
            <person name="Toffoli L.M."/>
            <person name="Salazar S.M."/>
            <person name="Puglisi E."/>
            <person name="Pedraza R."/>
            <person name="Bassi D."/>
            <person name="Cocconcelli P.S."/>
        </authorList>
    </citation>
    <scope>NUCLEOTIDE SEQUENCE [LARGE SCALE GENOMIC DNA]</scope>
    <source>
        <strain evidence="1 2">2A1</strain>
        <plasmid evidence="1">unnamed</plasmid>
    </source>
</reference>
<proteinExistence type="predicted"/>
<accession>A0A235HCQ6</accession>
<protein>
    <submittedName>
        <fullName evidence="1">Uncharacterized protein</fullName>
    </submittedName>
</protein>
<name>A0A235HCQ6_AZOBR</name>
<geneLocation type="plasmid" evidence="1">
    <name>unnamed</name>
</geneLocation>
<sequence length="273" mass="29895">MKRALRTALIAVGILAGGLVTLTVGVVAALPVIADHIPLELSRVVMSDGRRQVEMQGMVHVAKPDFYSAIARHIAQRRQEGWLVFYEEVRPDDASSPAGVADVLRRLGADWNPDSKQHPYEMMASLLGNGLVLQDNRALIGPPGPDARNVDVTLSQLLTALPADDPDNPDQETIDLAQVRDEYDKLPGWVQRRVQAAIRIMLATTASGSMVREALPPALTTLREEKVVAAIKAEPDRNILILYGQVHIGHIQTMLKDADARWRTVSSQAIQAF</sequence>